<protein>
    <submittedName>
        <fullName evidence="3">Uncharacterized protein</fullName>
    </submittedName>
</protein>
<dbReference type="PROSITE" id="PS51257">
    <property type="entry name" value="PROKAR_LIPOPROTEIN"/>
    <property type="match status" value="1"/>
</dbReference>
<feature type="compositionally biased region" description="Polar residues" evidence="1">
    <location>
        <begin position="502"/>
        <end position="513"/>
    </location>
</feature>
<proteinExistence type="predicted"/>
<reference evidence="3" key="3">
    <citation type="submission" date="2025-09" db="UniProtKB">
        <authorList>
            <consortium name="Ensembl"/>
        </authorList>
    </citation>
    <scope>IDENTIFICATION</scope>
</reference>
<feature type="chain" id="PRO_5025686598" evidence="2">
    <location>
        <begin position="24"/>
        <end position="946"/>
    </location>
</feature>
<dbReference type="InParanoid" id="A0A674N1V5"/>
<evidence type="ECO:0000313" key="4">
    <source>
        <dbReference type="Proteomes" id="UP000005226"/>
    </source>
</evidence>
<feature type="compositionally biased region" description="Polar residues" evidence="1">
    <location>
        <begin position="841"/>
        <end position="851"/>
    </location>
</feature>
<evidence type="ECO:0000313" key="3">
    <source>
        <dbReference type="Ensembl" id="ENSTRUP00000067269.1"/>
    </source>
</evidence>
<dbReference type="AlphaFoldDB" id="A0A674N1V5"/>
<organism evidence="3 4">
    <name type="scientific">Takifugu rubripes</name>
    <name type="common">Japanese pufferfish</name>
    <name type="synonym">Fugu rubripes</name>
    <dbReference type="NCBI Taxonomy" id="31033"/>
    <lineage>
        <taxon>Eukaryota</taxon>
        <taxon>Metazoa</taxon>
        <taxon>Chordata</taxon>
        <taxon>Craniata</taxon>
        <taxon>Vertebrata</taxon>
        <taxon>Euteleostomi</taxon>
        <taxon>Actinopterygii</taxon>
        <taxon>Neopterygii</taxon>
        <taxon>Teleostei</taxon>
        <taxon>Neoteleostei</taxon>
        <taxon>Acanthomorphata</taxon>
        <taxon>Eupercaria</taxon>
        <taxon>Tetraodontiformes</taxon>
        <taxon>Tetradontoidea</taxon>
        <taxon>Tetraodontidae</taxon>
        <taxon>Takifugu</taxon>
    </lineage>
</organism>
<feature type="region of interest" description="Disordered" evidence="1">
    <location>
        <begin position="705"/>
        <end position="739"/>
    </location>
</feature>
<dbReference type="OMA" id="PMVYPTY"/>
<feature type="compositionally biased region" description="Polar residues" evidence="1">
    <location>
        <begin position="775"/>
        <end position="792"/>
    </location>
</feature>
<feature type="region of interest" description="Disordered" evidence="1">
    <location>
        <begin position="567"/>
        <end position="605"/>
    </location>
</feature>
<evidence type="ECO:0000256" key="1">
    <source>
        <dbReference type="SAM" id="MobiDB-lite"/>
    </source>
</evidence>
<feature type="compositionally biased region" description="Basic and acidic residues" evidence="1">
    <location>
        <begin position="882"/>
        <end position="893"/>
    </location>
</feature>
<feature type="signal peptide" evidence="2">
    <location>
        <begin position="1"/>
        <end position="23"/>
    </location>
</feature>
<accession>A0A674N1V5</accession>
<feature type="region of interest" description="Disordered" evidence="1">
    <location>
        <begin position="775"/>
        <end position="946"/>
    </location>
</feature>
<dbReference type="GeneTree" id="ENSGT00940000173998"/>
<dbReference type="Proteomes" id="UP000005226">
    <property type="component" value="Chromosome 22"/>
</dbReference>
<sequence length="946" mass="104842">MARNGSDRVLYVALLFIVAGSCGRLENLKSEEDSRENLKVDQEQVADHHTHHGRLVIGQNSFTFKGSKRRRLPAADAGYQADMRWMQPPQRGPKLFQQRPNDVTMEQIMKMEPKVECLAGSMKLEVQNSPATSGSLFLIDRGSQLSPLPISKLPSSCGYTTKSTRRDLVMVAPYDGCFVNQEEDNYVLSMLWLGVPVKMLCPQVRPCLSNPPMVACYAEGMVVKMDWPLSDIKVNVSGDWEQLMTASQRCGFGIVEHSEGVVVSVDYRFCLQKKDGMYKLELFGDGKSIISCPLMSEGQPEWTGEIFSLPEQKPGTPQGPGYPMVYPTYPPWPEPKPAVQKPGTPQGPGYPMVYPTYPPWPEPKPAVQKPGTPQGPGYPMVYPTYPPWPEQKPAVQKPGTPQGPGYPMVYPTYPPWPEQKPAIQKPGTPQGPGYPMVYPTYPPWPEPKPAVQKPGTPQGPWYPMVYPTYPPCLEQKPGVNPACHLQPGEKPAFQQPEAPSGKVNTSSYSSHPENQPEGGKPVQWPGVWPGQLNPNVYPSYPQHSQKPGMPPSEEYWKPIYYPLYPDQNDKKPTLNPTTWPPTTEKPTQVQKPYLPQSPPGKPVENNGQVSQYLYGYYHPPPVGQNPEEPSVLQPNSGGVVGLQSSLSMPSLYCACPSGFGNCCPQIAFHQHHHHILPVGPGSGAVPPIYTGLPFAPLVAVPVFEGDSRPPAPQKPNEPTLTPDPPTSSPPESEKQLYFQPPDGSLTAILESLSLSPEQAYAYLDPREVSQYWSYSPLSAGQDSGQEPPQQQEAMRKPKPLSAKPWARYDVLQDAHVPTKNISALPRSPTVNRSNNKRDRQVNASSESNGYIQLQHGPPGKVPHRFESPLDLRRPAHLGTDQGHSDKSPEDLKPSNENAEPTRQRKGTHASFPNFWTRTISKRTIRPHALQKASRQWVSPVEQKAKD</sequence>
<gene>
    <name evidence="3" type="primary">LOC105418150</name>
</gene>
<reference evidence="3" key="2">
    <citation type="submission" date="2025-08" db="UniProtKB">
        <authorList>
            <consortium name="Ensembl"/>
        </authorList>
    </citation>
    <scope>IDENTIFICATION</scope>
</reference>
<keyword evidence="2" id="KW-0732">Signal</keyword>
<feature type="compositionally biased region" description="Pro residues" evidence="1">
    <location>
        <begin position="709"/>
        <end position="728"/>
    </location>
</feature>
<feature type="region of interest" description="Disordered" evidence="1">
    <location>
        <begin position="480"/>
        <end position="528"/>
    </location>
</feature>
<feature type="compositionally biased region" description="Low complexity" evidence="1">
    <location>
        <begin position="573"/>
        <end position="587"/>
    </location>
</feature>
<keyword evidence="4" id="KW-1185">Reference proteome</keyword>
<evidence type="ECO:0000256" key="2">
    <source>
        <dbReference type="SAM" id="SignalP"/>
    </source>
</evidence>
<feature type="compositionally biased region" description="Basic and acidic residues" evidence="1">
    <location>
        <begin position="863"/>
        <end position="873"/>
    </location>
</feature>
<name>A0A674N1V5_TAKRU</name>
<reference evidence="3 4" key="1">
    <citation type="journal article" date="2011" name="Genome Biol. Evol.">
        <title>Integration of the genetic map and genome assembly of fugu facilitates insights into distinct features of genome evolution in teleosts and mammals.</title>
        <authorList>
            <person name="Kai W."/>
            <person name="Kikuchi K."/>
            <person name="Tohari S."/>
            <person name="Chew A.K."/>
            <person name="Tay A."/>
            <person name="Fujiwara A."/>
            <person name="Hosoya S."/>
            <person name="Suetake H."/>
            <person name="Naruse K."/>
            <person name="Brenner S."/>
            <person name="Suzuki Y."/>
            <person name="Venkatesh B."/>
        </authorList>
    </citation>
    <scope>NUCLEOTIDE SEQUENCE [LARGE SCALE GENOMIC DNA]</scope>
</reference>
<dbReference type="Ensembl" id="ENSTRUT00000086474.1">
    <property type="protein sequence ID" value="ENSTRUP00000067269.1"/>
    <property type="gene ID" value="ENSTRUG00000028228.1"/>
</dbReference>